<dbReference type="GO" id="GO:0016020">
    <property type="term" value="C:membrane"/>
    <property type="evidence" value="ECO:0007669"/>
    <property type="project" value="UniProtKB-SubCell"/>
</dbReference>
<evidence type="ECO:0000256" key="1">
    <source>
        <dbReference type="ARBA" id="ARBA00004141"/>
    </source>
</evidence>
<keyword evidence="8" id="KW-1185">Reference proteome</keyword>
<dbReference type="Pfam" id="PF03073">
    <property type="entry name" value="TspO_MBR"/>
    <property type="match status" value="1"/>
</dbReference>
<dbReference type="PANTHER" id="PTHR10057:SF0">
    <property type="entry name" value="TRANSLOCATOR PROTEIN"/>
    <property type="match status" value="1"/>
</dbReference>
<evidence type="ECO:0000313" key="7">
    <source>
        <dbReference type="EMBL" id="GHD24661.1"/>
    </source>
</evidence>
<feature type="transmembrane region" description="Helical" evidence="6">
    <location>
        <begin position="141"/>
        <end position="162"/>
    </location>
</feature>
<dbReference type="EMBL" id="BMXL01000008">
    <property type="protein sequence ID" value="GHD24661.1"/>
    <property type="molecule type" value="Genomic_DNA"/>
</dbReference>
<keyword evidence="4 6" id="KW-1133">Transmembrane helix</keyword>
<feature type="transmembrane region" description="Helical" evidence="6">
    <location>
        <begin position="89"/>
        <end position="107"/>
    </location>
</feature>
<name>A0A919CHH3_9ACTN</name>
<evidence type="ECO:0000256" key="3">
    <source>
        <dbReference type="ARBA" id="ARBA00022692"/>
    </source>
</evidence>
<protein>
    <submittedName>
        <fullName evidence="7">Tryptophan-rich sensory protein</fullName>
    </submittedName>
</protein>
<dbReference type="InterPro" id="IPR004307">
    <property type="entry name" value="TspO_MBR"/>
</dbReference>
<reference evidence="7 8" key="1">
    <citation type="journal article" date="2014" name="Int. J. Syst. Evol. Microbiol.">
        <title>Complete genome sequence of Corynebacterium casei LMG S-19264T (=DSM 44701T), isolated from a smear-ripened cheese.</title>
        <authorList>
            <consortium name="US DOE Joint Genome Institute (JGI-PGF)"/>
            <person name="Walter F."/>
            <person name="Albersmeier A."/>
            <person name="Kalinowski J."/>
            <person name="Ruckert C."/>
        </authorList>
    </citation>
    <scope>NUCLEOTIDE SEQUENCE [LARGE SCALE GENOMIC DNA]</scope>
    <source>
        <strain evidence="7 8">KCTC 19473</strain>
    </source>
</reference>
<accession>A0A919CHH3</accession>
<organism evidence="7 8">
    <name type="scientific">Nocardiopsis kunsanensis</name>
    <dbReference type="NCBI Taxonomy" id="141693"/>
    <lineage>
        <taxon>Bacteria</taxon>
        <taxon>Bacillati</taxon>
        <taxon>Actinomycetota</taxon>
        <taxon>Actinomycetes</taxon>
        <taxon>Streptosporangiales</taxon>
        <taxon>Nocardiopsidaceae</taxon>
        <taxon>Nocardiopsis</taxon>
    </lineage>
</organism>
<sequence length="168" mass="17643">MPDTHQVPRTGARSLLALLGFALAVAVAAAIGGLASSSAGDVYGQLVQPAWAPPSWLFSPVWIALYVLIAVAGWLVWRGAGVSGARTAMTLFAAQLVLNAAWPPLFFAGGMRLAAFIDIIALLAVITAMIAAFARISRTAAVLMVPYWVWVAYASALNFSLWQLNSAG</sequence>
<dbReference type="Proteomes" id="UP000654947">
    <property type="component" value="Unassembled WGS sequence"/>
</dbReference>
<keyword evidence="3 6" id="KW-0812">Transmembrane</keyword>
<keyword evidence="5 6" id="KW-0472">Membrane</keyword>
<dbReference type="GO" id="GO:0033013">
    <property type="term" value="P:tetrapyrrole metabolic process"/>
    <property type="evidence" value="ECO:0007669"/>
    <property type="project" value="UniProtKB-ARBA"/>
</dbReference>
<dbReference type="CDD" id="cd15904">
    <property type="entry name" value="TSPO_MBR"/>
    <property type="match status" value="1"/>
</dbReference>
<comment type="caution">
    <text evidence="7">The sequence shown here is derived from an EMBL/GenBank/DDBJ whole genome shotgun (WGS) entry which is preliminary data.</text>
</comment>
<feature type="transmembrane region" description="Helical" evidence="6">
    <location>
        <begin position="55"/>
        <end position="77"/>
    </location>
</feature>
<gene>
    <name evidence="7" type="primary">tspO</name>
    <name evidence="7" type="ORF">GCM10007147_20990</name>
</gene>
<evidence type="ECO:0000313" key="8">
    <source>
        <dbReference type="Proteomes" id="UP000654947"/>
    </source>
</evidence>
<dbReference type="Gene3D" id="1.20.1260.100">
    <property type="entry name" value="TspO/MBR protein"/>
    <property type="match status" value="1"/>
</dbReference>
<feature type="transmembrane region" description="Helical" evidence="6">
    <location>
        <begin position="113"/>
        <end position="134"/>
    </location>
</feature>
<dbReference type="PANTHER" id="PTHR10057">
    <property type="entry name" value="PERIPHERAL-TYPE BENZODIAZEPINE RECEPTOR"/>
    <property type="match status" value="1"/>
</dbReference>
<comment type="similarity">
    <text evidence="2">Belongs to the TspO/BZRP family.</text>
</comment>
<evidence type="ECO:0000256" key="4">
    <source>
        <dbReference type="ARBA" id="ARBA00022989"/>
    </source>
</evidence>
<dbReference type="FunFam" id="1.20.1260.100:FF:000001">
    <property type="entry name" value="translocator protein 2"/>
    <property type="match status" value="1"/>
</dbReference>
<dbReference type="InterPro" id="IPR038330">
    <property type="entry name" value="TspO/MBR-related_sf"/>
</dbReference>
<proteinExistence type="inferred from homology"/>
<evidence type="ECO:0000256" key="6">
    <source>
        <dbReference type="SAM" id="Phobius"/>
    </source>
</evidence>
<dbReference type="PIRSF" id="PIRSF005859">
    <property type="entry name" value="PBR"/>
    <property type="match status" value="1"/>
</dbReference>
<dbReference type="AlphaFoldDB" id="A0A919CHH3"/>
<evidence type="ECO:0000256" key="2">
    <source>
        <dbReference type="ARBA" id="ARBA00007524"/>
    </source>
</evidence>
<comment type="subcellular location">
    <subcellularLocation>
        <location evidence="1">Membrane</location>
        <topology evidence="1">Multi-pass membrane protein</topology>
    </subcellularLocation>
</comment>
<evidence type="ECO:0000256" key="5">
    <source>
        <dbReference type="ARBA" id="ARBA00023136"/>
    </source>
</evidence>
<dbReference type="RefSeq" id="WP_026115928.1">
    <property type="nucleotide sequence ID" value="NZ_BMXL01000008.1"/>
</dbReference>